<dbReference type="EMBL" id="LCAW01000003">
    <property type="protein sequence ID" value="KKR99718.1"/>
    <property type="molecule type" value="Genomic_DNA"/>
</dbReference>
<dbReference type="PROSITE" id="PS00143">
    <property type="entry name" value="INSULINASE"/>
    <property type="match status" value="1"/>
</dbReference>
<evidence type="ECO:0000259" key="3">
    <source>
        <dbReference type="Pfam" id="PF00675"/>
    </source>
</evidence>
<dbReference type="InterPro" id="IPR007863">
    <property type="entry name" value="Peptidase_M16_C"/>
</dbReference>
<dbReference type="Gene3D" id="3.30.830.10">
    <property type="entry name" value="Metalloenzyme, LuxS/M16 peptidase-like"/>
    <property type="match status" value="2"/>
</dbReference>
<dbReference type="GO" id="GO:0006508">
    <property type="term" value="P:proteolysis"/>
    <property type="evidence" value="ECO:0007669"/>
    <property type="project" value="InterPro"/>
</dbReference>
<feature type="domain" description="Peptidase M16 C-terminal" evidence="4">
    <location>
        <begin position="167"/>
        <end position="343"/>
    </location>
</feature>
<sequence length="425" mass="48220">MLKAKQLKNGLHYHLVPFSGTQAVTVLVLANVGSRYEADKVWGASHFIEHMMFKGTKKRPSNLDISKELDRYGAEYNAFTGKDFTGYYVKIASDKTPVAVDLLHDMLVNSKFDAKELAREKKVILEEIKMYEENQILHIRDLIEQVMFTGTNLGKDIAGDAKSIIKMKRSDILAYRDSYYQPSQMIVVVAGAIPKNTKQLLEKTFGSIKAQKIQLAVREHVSEIPDQNQIRLTRKYKDLKQIQIALGFPTPGREHKDMPAIHLLSTLLGGMMSSRLFVEVRERKGLCYSIHSSVSNFEDVGAFTIFAGLDDARLSDAMKIIFKEIKKIKQNGVDRKELQKTKDHIEGAMKLIWEDSSAQANFFGSQQLHLGYMKTPEQILKEFQDVKVSDIKRVANEILRFEKASMAAIGPYKTDADLRKCIPNI</sequence>
<dbReference type="Proteomes" id="UP000033930">
    <property type="component" value="Unassembled WGS sequence"/>
</dbReference>
<dbReference type="Pfam" id="PF00675">
    <property type="entry name" value="Peptidase_M16"/>
    <property type="match status" value="1"/>
</dbReference>
<dbReference type="InterPro" id="IPR011249">
    <property type="entry name" value="Metalloenz_LuxS/M16"/>
</dbReference>
<comment type="similarity">
    <text evidence="1 2">Belongs to the peptidase M16 family.</text>
</comment>
<dbReference type="PANTHER" id="PTHR11851">
    <property type="entry name" value="METALLOPROTEASE"/>
    <property type="match status" value="1"/>
</dbReference>
<dbReference type="AlphaFoldDB" id="A0A0G0VFZ2"/>
<dbReference type="Pfam" id="PF05193">
    <property type="entry name" value="Peptidase_M16_C"/>
    <property type="match status" value="1"/>
</dbReference>
<dbReference type="InterPro" id="IPR011765">
    <property type="entry name" value="Pept_M16_N"/>
</dbReference>
<evidence type="ECO:0000256" key="1">
    <source>
        <dbReference type="ARBA" id="ARBA00007261"/>
    </source>
</evidence>
<dbReference type="SUPFAM" id="SSF63411">
    <property type="entry name" value="LuxS/MPP-like metallohydrolase"/>
    <property type="match status" value="2"/>
</dbReference>
<dbReference type="PANTHER" id="PTHR11851:SF49">
    <property type="entry name" value="MITOCHONDRIAL-PROCESSING PEPTIDASE SUBUNIT ALPHA"/>
    <property type="match status" value="1"/>
</dbReference>
<comment type="caution">
    <text evidence="5">The sequence shown here is derived from an EMBL/GenBank/DDBJ whole genome shotgun (WGS) entry which is preliminary data.</text>
</comment>
<name>A0A0G0VFZ2_9BACT</name>
<accession>A0A0G0VFZ2</accession>
<evidence type="ECO:0000259" key="4">
    <source>
        <dbReference type="Pfam" id="PF05193"/>
    </source>
</evidence>
<dbReference type="InterPro" id="IPR001431">
    <property type="entry name" value="Pept_M16_Zn_BS"/>
</dbReference>
<feature type="domain" description="Peptidase M16 N-terminal" evidence="3">
    <location>
        <begin position="21"/>
        <end position="159"/>
    </location>
</feature>
<protein>
    <submittedName>
        <fullName evidence="5">Putative Zn-dependent peptidase</fullName>
    </submittedName>
</protein>
<reference evidence="5 6" key="1">
    <citation type="journal article" date="2015" name="Nature">
        <title>rRNA introns, odd ribosomes, and small enigmatic genomes across a large radiation of phyla.</title>
        <authorList>
            <person name="Brown C.T."/>
            <person name="Hug L.A."/>
            <person name="Thomas B.C."/>
            <person name="Sharon I."/>
            <person name="Castelle C.J."/>
            <person name="Singh A."/>
            <person name="Wilkins M.J."/>
            <person name="Williams K.H."/>
            <person name="Banfield J.F."/>
        </authorList>
    </citation>
    <scope>NUCLEOTIDE SEQUENCE [LARGE SCALE GENOMIC DNA]</scope>
</reference>
<dbReference type="GO" id="GO:0046872">
    <property type="term" value="F:metal ion binding"/>
    <property type="evidence" value="ECO:0007669"/>
    <property type="project" value="InterPro"/>
</dbReference>
<evidence type="ECO:0000313" key="6">
    <source>
        <dbReference type="Proteomes" id="UP000033930"/>
    </source>
</evidence>
<proteinExistence type="inferred from homology"/>
<dbReference type="InterPro" id="IPR050361">
    <property type="entry name" value="MPP/UQCRC_Complex"/>
</dbReference>
<gene>
    <name evidence="5" type="ORF">UU50_C0003G0023</name>
</gene>
<dbReference type="GO" id="GO:0004222">
    <property type="term" value="F:metalloendopeptidase activity"/>
    <property type="evidence" value="ECO:0007669"/>
    <property type="project" value="InterPro"/>
</dbReference>
<evidence type="ECO:0000256" key="2">
    <source>
        <dbReference type="RuleBase" id="RU004447"/>
    </source>
</evidence>
<organism evidence="5 6">
    <name type="scientific">Candidatus Uhrbacteria bacterium GW2011_GWC1_41_20</name>
    <dbReference type="NCBI Taxonomy" id="1618983"/>
    <lineage>
        <taxon>Bacteria</taxon>
        <taxon>Candidatus Uhriibacteriota</taxon>
    </lineage>
</organism>
<evidence type="ECO:0000313" key="5">
    <source>
        <dbReference type="EMBL" id="KKR99718.1"/>
    </source>
</evidence>